<dbReference type="InterPro" id="IPR000719">
    <property type="entry name" value="Prot_kinase_dom"/>
</dbReference>
<feature type="compositionally biased region" description="Polar residues" evidence="20">
    <location>
        <begin position="1277"/>
        <end position="1301"/>
    </location>
</feature>
<dbReference type="PROSITE" id="PS00109">
    <property type="entry name" value="PROTEIN_KINASE_TYR"/>
    <property type="match status" value="1"/>
</dbReference>
<dbReference type="Pfam" id="PF07679">
    <property type="entry name" value="I-set"/>
    <property type="match status" value="1"/>
</dbReference>
<keyword evidence="14" id="KW-1015">Disulfide bond</keyword>
<keyword evidence="3" id="KW-0217">Developmental protein</keyword>
<organism evidence="25 26">
    <name type="scientific">Neodiprion lecontei</name>
    <name type="common">Redheaded pine sawfly</name>
    <dbReference type="NCBI Taxonomy" id="441921"/>
    <lineage>
        <taxon>Eukaryota</taxon>
        <taxon>Metazoa</taxon>
        <taxon>Ecdysozoa</taxon>
        <taxon>Arthropoda</taxon>
        <taxon>Hexapoda</taxon>
        <taxon>Insecta</taxon>
        <taxon>Pterygota</taxon>
        <taxon>Neoptera</taxon>
        <taxon>Endopterygota</taxon>
        <taxon>Hymenoptera</taxon>
        <taxon>Tenthredinoidea</taxon>
        <taxon>Diprionidae</taxon>
        <taxon>Diprioninae</taxon>
        <taxon>Neodiprion</taxon>
    </lineage>
</organism>
<evidence type="ECO:0000256" key="2">
    <source>
        <dbReference type="ARBA" id="ARBA00011902"/>
    </source>
</evidence>
<evidence type="ECO:0000259" key="24">
    <source>
        <dbReference type="PROSITE" id="PS50835"/>
    </source>
</evidence>
<dbReference type="InterPro" id="IPR013783">
    <property type="entry name" value="Ig-like_fold"/>
</dbReference>
<evidence type="ECO:0000256" key="4">
    <source>
        <dbReference type="ARBA" id="ARBA00022475"/>
    </source>
</evidence>
<dbReference type="InterPro" id="IPR003598">
    <property type="entry name" value="Ig_sub2"/>
</dbReference>
<evidence type="ECO:0000256" key="5">
    <source>
        <dbReference type="ARBA" id="ARBA00022553"/>
    </source>
</evidence>
<evidence type="ECO:0000256" key="13">
    <source>
        <dbReference type="ARBA" id="ARBA00023137"/>
    </source>
</evidence>
<dbReference type="RefSeq" id="XP_046593168.1">
    <property type="nucleotide sequence ID" value="XM_046737212.1"/>
</dbReference>
<keyword evidence="16" id="KW-0325">Glycoprotein</keyword>
<evidence type="ECO:0000256" key="7">
    <source>
        <dbReference type="ARBA" id="ARBA00022692"/>
    </source>
</evidence>
<dbReference type="InterPro" id="IPR036179">
    <property type="entry name" value="Ig-like_dom_sf"/>
</dbReference>
<feature type="region of interest" description="Disordered" evidence="20">
    <location>
        <begin position="1239"/>
        <end position="1322"/>
    </location>
</feature>
<evidence type="ECO:0000256" key="18">
    <source>
        <dbReference type="ARBA" id="ARBA00051243"/>
    </source>
</evidence>
<dbReference type="PROSITE" id="PS00107">
    <property type="entry name" value="PROTEIN_KINASE_ATP"/>
    <property type="match status" value="1"/>
</dbReference>
<reference evidence="26" key="1">
    <citation type="submission" date="2025-08" db="UniProtKB">
        <authorList>
            <consortium name="RefSeq"/>
        </authorList>
    </citation>
    <scope>IDENTIFICATION</scope>
    <source>
        <tissue evidence="26">Thorax and Abdomen</tissue>
    </source>
</reference>
<dbReference type="PANTHER" id="PTHR24416:SF600">
    <property type="entry name" value="PDGF- AND VEGF-RECEPTOR RELATED, ISOFORM J"/>
    <property type="match status" value="1"/>
</dbReference>
<evidence type="ECO:0000256" key="11">
    <source>
        <dbReference type="ARBA" id="ARBA00022989"/>
    </source>
</evidence>
<feature type="domain" description="Ig-like" evidence="24">
    <location>
        <begin position="557"/>
        <end position="640"/>
    </location>
</feature>
<evidence type="ECO:0000256" key="16">
    <source>
        <dbReference type="ARBA" id="ARBA00023180"/>
    </source>
</evidence>
<dbReference type="SMART" id="SM00409">
    <property type="entry name" value="IG"/>
    <property type="match status" value="6"/>
</dbReference>
<keyword evidence="25" id="KW-1185">Reference proteome</keyword>
<dbReference type="PROSITE" id="PS50011">
    <property type="entry name" value="PROTEIN_KINASE_DOM"/>
    <property type="match status" value="1"/>
</dbReference>
<dbReference type="InterPro" id="IPR001245">
    <property type="entry name" value="Ser-Thr/Tyr_kinase_cat_dom"/>
</dbReference>
<keyword evidence="7 21" id="KW-0812">Transmembrane</keyword>
<name>A0ABM3FYS2_NEOLC</name>
<keyword evidence="22" id="KW-0732">Signal</keyword>
<sequence>MDWISLTCVVVFIVLGQREGVAARKPTIRSNAKDGMIQEGNELRIFCEGDGKLHFSVMDVPSDKDSCNHTINYGPNNASFVCHNATRSDTRWYACAEEGIVIRNTDLTIEHPDEDIAWIHVYVNSTEPFAQMAIGRELPVTKTDSVVFPCRTTSPHWEVLLHTTNENLTGRFDPKIGFIATEGVNYLFDQEINCSVINEPRALRDMKSVSYRLTNEEDDILIPKPEIDKIALHHMVWGRDQNINCTITVPPTQNFTLQWKAPESVHHQRLITTQFTTDTADPMYISHISKLTIKNVTENDGGSYTCFVQEFSVDDGAADTCDIKFWDPNHFFVDVSMAEGDSIRSIVGKEGETYRWNIRIDAYPEYSLHWYKIDHQELKEINFNNDSKYSVSDTFRTDGRLNHLFEIHNSDVYDNGDYLVRVGTKYNTSDLHLNLTINVQPIPNITPHVEYVAPGQSMNFFCITVSHPLANVTWRYMEQPNYPSLDGNRSVTLSDYKELSNIDAVTLKSQLKIKINDTGHLICRSCNYINCVEVSKLIYVSDVNARFAIKPLESVVEGDNINITCGASVYLNFSSDEILKWNVNRSDLETERMRVLKEKTKFTHLSILQISRVTQSDDGIYICDVLDKSKGIKPQAYNLSVAAGRKPKIYEWNMNTSQLVIDTDKKRKDGVTLKCLSDGMPKPETTWLKNNKPLPEAHSYHISKSKSEFRIYSFIEQDSGLYTCQMVNRFGIDQRSVDIVVRGQSYTLWISLICVLFIIIAVIVIYLVIGVTRQRRLKRELHAAGLTHFAEGAIECLNPDLNIDDQAELLPYDKKWEFPWERLKLGKQVGSGAFGVVMKAEAQGICAEGEVTTVAVKMVRRSADPSYMKALASELKIMAHLGQHLNVVNLLGACTKNIITKRELYVIVEYCRFGNLHNYLQRHRDSFINQIDPSTKKIDASIGIELLARRDSVIEQKRRPSRTFSRSVSVRSTETNSGAELIDYHENTDFADINMSPDGGILSNNSVQPGWRSNYRGDYKDQNLKPICTHDLLCWAWQVSRGMEYLSRRNVLHGDLAARNILLTDDNLVKICDFGLAKNMYKDDNYQKKGDSPLPIKWMAIESIRDRLFSTQSDIWSFGIVLWEFFTLAQTPYPGMDAEKQYHRLIEGYRMDKPEYATSEIYDFMQECWNAKPSLRPTFSELVNKLGDLLNESIRMHYSEQDDVYIEMNKRNLKDGESDYLTMMSPSNRDGHDLAVQMMEPPPSSDYLPMSPMKTTKDPDIFSPRTKDCETHFDFLPTSNTAPINSNSEDSTESTPTQLSENSREEKTGEDPQEKRAESGKKELENSIIATDANYCNVVNNGPVSIPKNHFQDEVKDSYTNLMQSNIGNNYINFSAKLTNPDHRVNISQQKNNQAKNVFDSFSNPSYITIPQP</sequence>
<dbReference type="PANTHER" id="PTHR24416">
    <property type="entry name" value="TYROSINE-PROTEIN KINASE RECEPTOR"/>
    <property type="match status" value="1"/>
</dbReference>
<keyword evidence="13" id="KW-0829">Tyrosine-protein kinase</keyword>
<dbReference type="InterPro" id="IPR007110">
    <property type="entry name" value="Ig-like_dom"/>
</dbReference>
<dbReference type="Gene3D" id="3.30.200.20">
    <property type="entry name" value="Phosphorylase Kinase, domain 1"/>
    <property type="match status" value="1"/>
</dbReference>
<feature type="compositionally biased region" description="Basic and acidic residues" evidence="20">
    <location>
        <begin position="1255"/>
        <end position="1273"/>
    </location>
</feature>
<dbReference type="InterPro" id="IPR050122">
    <property type="entry name" value="RTK"/>
</dbReference>
<dbReference type="InterPro" id="IPR013151">
    <property type="entry name" value="Immunoglobulin_dom"/>
</dbReference>
<evidence type="ECO:0000256" key="22">
    <source>
        <dbReference type="SAM" id="SignalP"/>
    </source>
</evidence>
<dbReference type="PROSITE" id="PS50835">
    <property type="entry name" value="IG_LIKE"/>
    <property type="match status" value="4"/>
</dbReference>
<keyword evidence="5" id="KW-0597">Phosphoprotein</keyword>
<evidence type="ECO:0000256" key="10">
    <source>
        <dbReference type="ARBA" id="ARBA00022840"/>
    </source>
</evidence>
<dbReference type="InterPro" id="IPR003599">
    <property type="entry name" value="Ig_sub"/>
</dbReference>
<comment type="subcellular location">
    <subcellularLocation>
        <location evidence="1">Cell membrane</location>
        <topology evidence="1">Single-pass type I membrane protein</topology>
    </subcellularLocation>
</comment>
<evidence type="ECO:0000256" key="9">
    <source>
        <dbReference type="ARBA" id="ARBA00022777"/>
    </source>
</evidence>
<feature type="binding site" evidence="19">
    <location>
        <position position="857"/>
    </location>
    <ligand>
        <name>ATP</name>
        <dbReference type="ChEBI" id="CHEBI:30616"/>
    </ligand>
</feature>
<protein>
    <recommendedName>
        <fullName evidence="2">receptor protein-tyrosine kinase</fullName>
        <ecNumber evidence="2">2.7.10.1</ecNumber>
    </recommendedName>
</protein>
<evidence type="ECO:0000256" key="8">
    <source>
        <dbReference type="ARBA" id="ARBA00022741"/>
    </source>
</evidence>
<proteinExistence type="predicted"/>
<feature type="domain" description="Protein kinase" evidence="23">
    <location>
        <begin position="823"/>
        <end position="1190"/>
    </location>
</feature>
<evidence type="ECO:0000313" key="26">
    <source>
        <dbReference type="RefSeq" id="XP_046593168.1"/>
    </source>
</evidence>
<keyword evidence="15 26" id="KW-0675">Receptor</keyword>
<dbReference type="EC" id="2.7.10.1" evidence="2"/>
<dbReference type="PIRSF" id="PIRSF000615">
    <property type="entry name" value="TyrPK_CSF1-R"/>
    <property type="match status" value="1"/>
</dbReference>
<keyword evidence="6" id="KW-0808">Transferase</keyword>
<accession>A0ABM3FYS2</accession>
<evidence type="ECO:0000256" key="12">
    <source>
        <dbReference type="ARBA" id="ARBA00023136"/>
    </source>
</evidence>
<keyword evidence="4" id="KW-1003">Cell membrane</keyword>
<feature type="domain" description="Ig-like" evidence="24">
    <location>
        <begin position="443"/>
        <end position="535"/>
    </location>
</feature>
<dbReference type="CDD" id="cd00096">
    <property type="entry name" value="Ig"/>
    <property type="match status" value="1"/>
</dbReference>
<keyword evidence="17" id="KW-0393">Immunoglobulin domain</keyword>
<dbReference type="InterPro" id="IPR013098">
    <property type="entry name" value="Ig_I-set"/>
</dbReference>
<dbReference type="SMART" id="SM00408">
    <property type="entry name" value="IGc2"/>
    <property type="match status" value="3"/>
</dbReference>
<dbReference type="Gene3D" id="2.60.40.10">
    <property type="entry name" value="Immunoglobulins"/>
    <property type="match status" value="6"/>
</dbReference>
<feature type="domain" description="Ig-like" evidence="24">
    <location>
        <begin position="225"/>
        <end position="324"/>
    </location>
</feature>
<evidence type="ECO:0000256" key="19">
    <source>
        <dbReference type="PROSITE-ProRule" id="PRU10141"/>
    </source>
</evidence>
<evidence type="ECO:0000256" key="17">
    <source>
        <dbReference type="ARBA" id="ARBA00023319"/>
    </source>
</evidence>
<dbReference type="SUPFAM" id="SSF56112">
    <property type="entry name" value="Protein kinase-like (PK-like)"/>
    <property type="match status" value="1"/>
</dbReference>
<dbReference type="Pfam" id="PF00047">
    <property type="entry name" value="ig"/>
    <property type="match status" value="2"/>
</dbReference>
<evidence type="ECO:0000256" key="15">
    <source>
        <dbReference type="ARBA" id="ARBA00023170"/>
    </source>
</evidence>
<gene>
    <name evidence="26" type="primary">LOC107222653</name>
</gene>
<dbReference type="Gene3D" id="1.10.510.10">
    <property type="entry name" value="Transferase(Phosphotransferase) domain 1"/>
    <property type="match status" value="1"/>
</dbReference>
<keyword evidence="11 21" id="KW-1133">Transmembrane helix</keyword>
<dbReference type="InterPro" id="IPR001824">
    <property type="entry name" value="Tyr_kinase_rcpt_3_CS"/>
</dbReference>
<evidence type="ECO:0000256" key="1">
    <source>
        <dbReference type="ARBA" id="ARBA00004251"/>
    </source>
</evidence>
<feature type="domain" description="Ig-like" evidence="24">
    <location>
        <begin position="647"/>
        <end position="738"/>
    </location>
</feature>
<keyword evidence="10 19" id="KW-0067">ATP-binding</keyword>
<evidence type="ECO:0000256" key="3">
    <source>
        <dbReference type="ARBA" id="ARBA00022473"/>
    </source>
</evidence>
<dbReference type="InterPro" id="IPR008266">
    <property type="entry name" value="Tyr_kinase_AS"/>
</dbReference>
<evidence type="ECO:0000313" key="25">
    <source>
        <dbReference type="Proteomes" id="UP000829291"/>
    </source>
</evidence>
<feature type="chain" id="PRO_5046883613" description="receptor protein-tyrosine kinase" evidence="22">
    <location>
        <begin position="24"/>
        <end position="1413"/>
    </location>
</feature>
<evidence type="ECO:0000256" key="6">
    <source>
        <dbReference type="ARBA" id="ARBA00022679"/>
    </source>
</evidence>
<feature type="compositionally biased region" description="Basic and acidic residues" evidence="20">
    <location>
        <begin position="1302"/>
        <end position="1322"/>
    </location>
</feature>
<feature type="signal peptide" evidence="22">
    <location>
        <begin position="1"/>
        <end position="23"/>
    </location>
</feature>
<feature type="transmembrane region" description="Helical" evidence="21">
    <location>
        <begin position="746"/>
        <end position="769"/>
    </location>
</feature>
<dbReference type="PROSITE" id="PS00240">
    <property type="entry name" value="RECEPTOR_TYR_KIN_III"/>
    <property type="match status" value="1"/>
</dbReference>
<dbReference type="Pfam" id="PF07714">
    <property type="entry name" value="PK_Tyr_Ser-Thr"/>
    <property type="match status" value="1"/>
</dbReference>
<evidence type="ECO:0000256" key="20">
    <source>
        <dbReference type="SAM" id="MobiDB-lite"/>
    </source>
</evidence>
<dbReference type="InterPro" id="IPR011009">
    <property type="entry name" value="Kinase-like_dom_sf"/>
</dbReference>
<dbReference type="SUPFAM" id="SSF48726">
    <property type="entry name" value="Immunoglobulin"/>
    <property type="match status" value="5"/>
</dbReference>
<evidence type="ECO:0000259" key="23">
    <source>
        <dbReference type="PROSITE" id="PS50011"/>
    </source>
</evidence>
<dbReference type="Proteomes" id="UP000829291">
    <property type="component" value="Chromosome 4"/>
</dbReference>
<dbReference type="GeneID" id="107222653"/>
<dbReference type="InterPro" id="IPR017441">
    <property type="entry name" value="Protein_kinase_ATP_BS"/>
</dbReference>
<evidence type="ECO:0000256" key="14">
    <source>
        <dbReference type="ARBA" id="ARBA00023157"/>
    </source>
</evidence>
<keyword evidence="8 19" id="KW-0547">Nucleotide-binding</keyword>
<evidence type="ECO:0000256" key="21">
    <source>
        <dbReference type="SAM" id="Phobius"/>
    </source>
</evidence>
<comment type="catalytic activity">
    <reaction evidence="18">
        <text>L-tyrosyl-[protein] + ATP = O-phospho-L-tyrosyl-[protein] + ADP + H(+)</text>
        <dbReference type="Rhea" id="RHEA:10596"/>
        <dbReference type="Rhea" id="RHEA-COMP:10136"/>
        <dbReference type="Rhea" id="RHEA-COMP:20101"/>
        <dbReference type="ChEBI" id="CHEBI:15378"/>
        <dbReference type="ChEBI" id="CHEBI:30616"/>
        <dbReference type="ChEBI" id="CHEBI:46858"/>
        <dbReference type="ChEBI" id="CHEBI:61978"/>
        <dbReference type="ChEBI" id="CHEBI:456216"/>
        <dbReference type="EC" id="2.7.10.1"/>
    </reaction>
</comment>
<keyword evidence="12 21" id="KW-0472">Membrane</keyword>
<keyword evidence="9" id="KW-0418">Kinase</keyword>